<reference evidence="4 5" key="1">
    <citation type="submission" date="2017-03" db="EMBL/GenBank/DDBJ databases">
        <authorList>
            <person name="Afonso C.L."/>
            <person name="Miller P.J."/>
            <person name="Scott M.A."/>
            <person name="Spackman E."/>
            <person name="Goraichik I."/>
            <person name="Dimitrov K.M."/>
            <person name="Suarez D.L."/>
            <person name="Swayne D.E."/>
        </authorList>
    </citation>
    <scope>NUCLEOTIDE SEQUENCE [LARGE SCALE GENOMIC DNA]</scope>
    <source>
        <strain evidence="4 5">CECT 7680</strain>
    </source>
</reference>
<dbReference type="CDD" id="cd02440">
    <property type="entry name" value="AdoMet_MTases"/>
    <property type="match status" value="1"/>
</dbReference>
<dbReference type="Gene3D" id="3.40.50.150">
    <property type="entry name" value="Vaccinia Virus protein VP39"/>
    <property type="match status" value="1"/>
</dbReference>
<keyword evidence="5" id="KW-1185">Reference proteome</keyword>
<dbReference type="EMBL" id="FWFQ01000014">
    <property type="protein sequence ID" value="SLN43178.1"/>
    <property type="molecule type" value="Genomic_DNA"/>
</dbReference>
<dbReference type="SUPFAM" id="SSF53335">
    <property type="entry name" value="S-adenosyl-L-methionine-dependent methyltransferases"/>
    <property type="match status" value="1"/>
</dbReference>
<evidence type="ECO:0000313" key="4">
    <source>
        <dbReference type="EMBL" id="SLN43178.1"/>
    </source>
</evidence>
<dbReference type="AlphaFoldDB" id="A0A1Y5SLI4"/>
<dbReference type="InterPro" id="IPR041698">
    <property type="entry name" value="Methyltransf_25"/>
</dbReference>
<dbReference type="EC" id="2.1.1.-" evidence="4"/>
<dbReference type="Pfam" id="PF13649">
    <property type="entry name" value="Methyltransf_25"/>
    <property type="match status" value="1"/>
</dbReference>
<proteinExistence type="predicted"/>
<evidence type="ECO:0000313" key="5">
    <source>
        <dbReference type="Proteomes" id="UP000193409"/>
    </source>
</evidence>
<organism evidence="4 5">
    <name type="scientific">Pseudoruegeria aquimaris</name>
    <dbReference type="NCBI Taxonomy" id="393663"/>
    <lineage>
        <taxon>Bacteria</taxon>
        <taxon>Pseudomonadati</taxon>
        <taxon>Pseudomonadota</taxon>
        <taxon>Alphaproteobacteria</taxon>
        <taxon>Rhodobacterales</taxon>
        <taxon>Roseobacteraceae</taxon>
        <taxon>Pseudoruegeria</taxon>
    </lineage>
</organism>
<evidence type="ECO:0000256" key="2">
    <source>
        <dbReference type="ARBA" id="ARBA00022679"/>
    </source>
</evidence>
<gene>
    <name evidence="4" type="ORF">PSA7680_02159</name>
</gene>
<dbReference type="Proteomes" id="UP000193409">
    <property type="component" value="Unassembled WGS sequence"/>
</dbReference>
<dbReference type="PANTHER" id="PTHR43861:SF1">
    <property type="entry name" value="TRANS-ACONITATE 2-METHYLTRANSFERASE"/>
    <property type="match status" value="1"/>
</dbReference>
<dbReference type="GO" id="GO:0032259">
    <property type="term" value="P:methylation"/>
    <property type="evidence" value="ECO:0007669"/>
    <property type="project" value="UniProtKB-KW"/>
</dbReference>
<accession>A0A1Y5SLI4</accession>
<evidence type="ECO:0000259" key="3">
    <source>
        <dbReference type="Pfam" id="PF13649"/>
    </source>
</evidence>
<evidence type="ECO:0000256" key="1">
    <source>
        <dbReference type="ARBA" id="ARBA00022603"/>
    </source>
</evidence>
<dbReference type="PANTHER" id="PTHR43861">
    <property type="entry name" value="TRANS-ACONITATE 2-METHYLTRANSFERASE-RELATED"/>
    <property type="match status" value="1"/>
</dbReference>
<protein>
    <submittedName>
        <fullName evidence="4">Phthiotriol/phenolphthiotriol dimycocerosates methyltransferase</fullName>
        <ecNumber evidence="4">2.1.1.-</ecNumber>
    </submittedName>
</protein>
<keyword evidence="2 4" id="KW-0808">Transferase</keyword>
<dbReference type="GO" id="GO:0008168">
    <property type="term" value="F:methyltransferase activity"/>
    <property type="evidence" value="ECO:0007669"/>
    <property type="project" value="UniProtKB-KW"/>
</dbReference>
<keyword evidence="1 4" id="KW-0489">Methyltransferase</keyword>
<sequence>MQNRMGKLRQSRILPVAHGRYGVHDCEQEIPMTEARQFWDALSERYSRSPIRDMPAYEATLERTRAHLGLQDHVLEIGCGTASTALLLANSVAQYVASDFSQGMVEIGRNKVQQAGVGNITNLQAALPDPQIADAAFHGVLAFNLLHLLPDLPAVLADVHRILKPGGLFISKSPCLGRAWYLKPVIGAMRAVGKAPYVQFFTPEQLEGAITAAGFEIVERGDYPRKRTPSRFVVARRL</sequence>
<feature type="domain" description="Methyltransferase" evidence="3">
    <location>
        <begin position="74"/>
        <end position="167"/>
    </location>
</feature>
<name>A0A1Y5SLI4_9RHOB</name>
<dbReference type="InterPro" id="IPR029063">
    <property type="entry name" value="SAM-dependent_MTases_sf"/>
</dbReference>